<accession>A0ABN6IYN1</accession>
<protein>
    <recommendedName>
        <fullName evidence="3">Fibronectin type-III domain-containing protein</fullName>
    </recommendedName>
</protein>
<proteinExistence type="predicted"/>
<reference evidence="2" key="1">
    <citation type="submission" date="2021-07" db="EMBL/GenBank/DDBJ databases">
        <title>Complete genome sequencing of a Clostridium isolate.</title>
        <authorList>
            <person name="Ueki A."/>
            <person name="Tonouchi A."/>
        </authorList>
    </citation>
    <scope>NUCLEOTIDE SEQUENCE [LARGE SCALE GENOMIC DNA]</scope>
    <source>
        <strain evidence="2">C5S11</strain>
    </source>
</reference>
<evidence type="ECO:0000313" key="2">
    <source>
        <dbReference type="Proteomes" id="UP000824633"/>
    </source>
</evidence>
<gene>
    <name evidence="1" type="ORF">psyc5s11_19230</name>
</gene>
<dbReference type="Proteomes" id="UP000824633">
    <property type="component" value="Chromosome"/>
</dbReference>
<name>A0ABN6IYN1_9CLOT</name>
<sequence>MTFRKCLAYVQNVSIPKNPKIISQSITNEKATLIWEKPDKYDIIKNYNIYQDGQKIGDANSGSNIAKECFDRFYNDDSNSNAVKITEKMILKHWIGNNVDETISDNAVEILAIG</sequence>
<dbReference type="RefSeq" id="WP_224037399.1">
    <property type="nucleotide sequence ID" value="NZ_AP024849.1"/>
</dbReference>
<dbReference type="InterPro" id="IPR013783">
    <property type="entry name" value="Ig-like_fold"/>
</dbReference>
<evidence type="ECO:0000313" key="1">
    <source>
        <dbReference type="EMBL" id="BCZ45856.1"/>
    </source>
</evidence>
<keyword evidence="2" id="KW-1185">Reference proteome</keyword>
<organism evidence="1 2">
    <name type="scientific">Clostridium gelidum</name>
    <dbReference type="NCBI Taxonomy" id="704125"/>
    <lineage>
        <taxon>Bacteria</taxon>
        <taxon>Bacillati</taxon>
        <taxon>Bacillota</taxon>
        <taxon>Clostridia</taxon>
        <taxon>Eubacteriales</taxon>
        <taxon>Clostridiaceae</taxon>
        <taxon>Clostridium</taxon>
    </lineage>
</organism>
<dbReference type="Gene3D" id="2.60.40.10">
    <property type="entry name" value="Immunoglobulins"/>
    <property type="match status" value="1"/>
</dbReference>
<dbReference type="EMBL" id="AP024849">
    <property type="protein sequence ID" value="BCZ45856.1"/>
    <property type="molecule type" value="Genomic_DNA"/>
</dbReference>
<evidence type="ECO:0008006" key="3">
    <source>
        <dbReference type="Google" id="ProtNLM"/>
    </source>
</evidence>